<evidence type="ECO:0000313" key="3">
    <source>
        <dbReference type="Proteomes" id="UP000033710"/>
    </source>
</evidence>
<dbReference type="AlphaFoldDB" id="A0A0F2MJ40"/>
<dbReference type="VEuPathDB" id="FungiDB:SPSK_08050"/>
<reference evidence="2 3" key="1">
    <citation type="journal article" date="2014" name="BMC Genomics">
        <title>Comparative genomics of the major fungal agents of human and animal Sporotrichosis: Sporothrix schenckii and Sporothrix brasiliensis.</title>
        <authorList>
            <person name="Teixeira M.M."/>
            <person name="de Almeida L.G."/>
            <person name="Kubitschek-Barreira P."/>
            <person name="Alves F.L."/>
            <person name="Kioshima E.S."/>
            <person name="Abadio A.K."/>
            <person name="Fernandes L."/>
            <person name="Derengowski L.S."/>
            <person name="Ferreira K.S."/>
            <person name="Souza R.C."/>
            <person name="Ruiz J.C."/>
            <person name="de Andrade N.C."/>
            <person name="Paes H.C."/>
            <person name="Nicola A.M."/>
            <person name="Albuquerque P."/>
            <person name="Gerber A.L."/>
            <person name="Martins V.P."/>
            <person name="Peconick L.D."/>
            <person name="Neto A.V."/>
            <person name="Chaucanez C.B."/>
            <person name="Silva P.A."/>
            <person name="Cunha O.L."/>
            <person name="de Oliveira F.F."/>
            <person name="dos Santos T.C."/>
            <person name="Barros A.L."/>
            <person name="Soares M.A."/>
            <person name="de Oliveira L.M."/>
            <person name="Marini M.M."/>
            <person name="Villalobos-Duno H."/>
            <person name="Cunha M.M."/>
            <person name="de Hoog S."/>
            <person name="da Silveira J.F."/>
            <person name="Henrissat B."/>
            <person name="Nino-Vega G.A."/>
            <person name="Cisalpino P.S."/>
            <person name="Mora-Montes H.M."/>
            <person name="Almeida S.R."/>
            <person name="Stajich J.E."/>
            <person name="Lopes-Bezerra L.M."/>
            <person name="Vasconcelos A.T."/>
            <person name="Felipe M.S."/>
        </authorList>
    </citation>
    <scope>NUCLEOTIDE SEQUENCE [LARGE SCALE GENOMIC DNA]</scope>
    <source>
        <strain evidence="2 3">1099-18</strain>
    </source>
</reference>
<feature type="compositionally biased region" description="Basic residues" evidence="1">
    <location>
        <begin position="8"/>
        <end position="33"/>
    </location>
</feature>
<proteinExistence type="predicted"/>
<organism evidence="2 3">
    <name type="scientific">Sporothrix schenckii 1099-18</name>
    <dbReference type="NCBI Taxonomy" id="1397361"/>
    <lineage>
        <taxon>Eukaryota</taxon>
        <taxon>Fungi</taxon>
        <taxon>Dikarya</taxon>
        <taxon>Ascomycota</taxon>
        <taxon>Pezizomycotina</taxon>
        <taxon>Sordariomycetes</taxon>
        <taxon>Sordariomycetidae</taxon>
        <taxon>Ophiostomatales</taxon>
        <taxon>Ophiostomataceae</taxon>
        <taxon>Sporothrix</taxon>
    </lineage>
</organism>
<evidence type="ECO:0000256" key="1">
    <source>
        <dbReference type="SAM" id="MobiDB-lite"/>
    </source>
</evidence>
<gene>
    <name evidence="2" type="ORF">SPSK_08050</name>
</gene>
<accession>A0A0F2MJ40</accession>
<name>A0A0F2MJ40_SPOSC</name>
<feature type="region of interest" description="Disordered" evidence="1">
    <location>
        <begin position="1"/>
        <end position="45"/>
    </location>
</feature>
<dbReference type="EMBL" id="AXCR01000004">
    <property type="protein sequence ID" value="KJR88191.1"/>
    <property type="molecule type" value="Genomic_DNA"/>
</dbReference>
<comment type="caution">
    <text evidence="2">The sequence shown here is derived from an EMBL/GenBank/DDBJ whole genome shotgun (WGS) entry which is preliminary data.</text>
</comment>
<dbReference type="KEGG" id="ssck:SPSK_08050"/>
<dbReference type="Proteomes" id="UP000033710">
    <property type="component" value="Unassembled WGS sequence"/>
</dbReference>
<sequence length="172" mass="19529">MHGPLCRSKARPHRAAKTVAQNKRRRQRVKKNVQKVPSTGRKSRSAAHRLFEAWQDLLSLGLLATPHFPRATAETASDAMRVMAWACRRRTPAPLQTRISWEKTRCQKTTDDTRRNKRQDTGQGAQYAGMDFRIFRISGWAIEHNNELACGSAGMLLMLLMRLSSPVFSNVT</sequence>
<protein>
    <submittedName>
        <fullName evidence="2">Uncharacterized protein</fullName>
    </submittedName>
</protein>
<evidence type="ECO:0000313" key="2">
    <source>
        <dbReference type="EMBL" id="KJR88191.1"/>
    </source>
</evidence>
<dbReference type="GeneID" id="27669977"/>
<reference evidence="2 3" key="2">
    <citation type="journal article" date="2015" name="Eukaryot. Cell">
        <title>Asexual propagation of a virulent clone complex in a human and feline outbreak of sporotrichosis.</title>
        <authorList>
            <person name="Teixeira Mde M."/>
            <person name="Rodrigues A.M."/>
            <person name="Tsui C.K."/>
            <person name="de Almeida L.G."/>
            <person name="Van Diepeningen A.D."/>
            <person name="van den Ende B.G."/>
            <person name="Fernandes G.F."/>
            <person name="Kano R."/>
            <person name="Hamelin R.C."/>
            <person name="Lopes-Bezerra L.M."/>
            <person name="Vasconcelos A.T."/>
            <person name="de Hoog S."/>
            <person name="de Camargo Z.P."/>
            <person name="Felipe M.S."/>
        </authorList>
    </citation>
    <scope>NUCLEOTIDE SEQUENCE [LARGE SCALE GENOMIC DNA]</scope>
    <source>
        <strain evidence="2 3">1099-18</strain>
    </source>
</reference>
<dbReference type="RefSeq" id="XP_016590867.1">
    <property type="nucleotide sequence ID" value="XM_016734700.1"/>
</dbReference>